<name>A0A1Z4N4F5_9CYAN</name>
<feature type="domain" description="Glycosyl transferase family 1" evidence="1">
    <location>
        <begin position="210"/>
        <end position="342"/>
    </location>
</feature>
<organism evidence="3 4">
    <name type="scientific">Tolypothrix tenuis PCC 7101</name>
    <dbReference type="NCBI Taxonomy" id="231146"/>
    <lineage>
        <taxon>Bacteria</taxon>
        <taxon>Bacillati</taxon>
        <taxon>Cyanobacteriota</taxon>
        <taxon>Cyanophyceae</taxon>
        <taxon>Nostocales</taxon>
        <taxon>Tolypothrichaceae</taxon>
        <taxon>Tolypothrix</taxon>
    </lineage>
</organism>
<proteinExistence type="predicted"/>
<keyword evidence="4" id="KW-1185">Reference proteome</keyword>
<evidence type="ECO:0000259" key="2">
    <source>
        <dbReference type="Pfam" id="PF13439"/>
    </source>
</evidence>
<dbReference type="Pfam" id="PF13439">
    <property type="entry name" value="Glyco_transf_4"/>
    <property type="match status" value="1"/>
</dbReference>
<evidence type="ECO:0000313" key="3">
    <source>
        <dbReference type="EMBL" id="BAZ00598.1"/>
    </source>
</evidence>
<feature type="domain" description="Glycosyltransferase subfamily 4-like N-terminal" evidence="2">
    <location>
        <begin position="33"/>
        <end position="198"/>
    </location>
</feature>
<dbReference type="Proteomes" id="UP000218785">
    <property type="component" value="Chromosome"/>
</dbReference>
<dbReference type="GO" id="GO:0016757">
    <property type="term" value="F:glycosyltransferase activity"/>
    <property type="evidence" value="ECO:0007669"/>
    <property type="project" value="InterPro"/>
</dbReference>
<dbReference type="Gene3D" id="3.40.50.2000">
    <property type="entry name" value="Glycogen Phosphorylase B"/>
    <property type="match status" value="2"/>
</dbReference>
<dbReference type="PANTHER" id="PTHR45947:SF3">
    <property type="entry name" value="SULFOQUINOVOSYL TRANSFERASE SQD2"/>
    <property type="match status" value="1"/>
</dbReference>
<dbReference type="PANTHER" id="PTHR45947">
    <property type="entry name" value="SULFOQUINOVOSYL TRANSFERASE SQD2"/>
    <property type="match status" value="1"/>
</dbReference>
<dbReference type="InterPro" id="IPR001296">
    <property type="entry name" value="Glyco_trans_1"/>
</dbReference>
<accession>A0A1Z4N4F5</accession>
<reference evidence="3 4" key="1">
    <citation type="submission" date="2017-06" db="EMBL/GenBank/DDBJ databases">
        <title>Genome sequencing of cyanobaciteial culture collection at National Institute for Environmental Studies (NIES).</title>
        <authorList>
            <person name="Hirose Y."/>
            <person name="Shimura Y."/>
            <person name="Fujisawa T."/>
            <person name="Nakamura Y."/>
            <person name="Kawachi M."/>
        </authorList>
    </citation>
    <scope>NUCLEOTIDE SEQUENCE [LARGE SCALE GENOMIC DNA]</scope>
    <source>
        <strain evidence="3 4">NIES-37</strain>
    </source>
</reference>
<dbReference type="SUPFAM" id="SSF53756">
    <property type="entry name" value="UDP-Glycosyltransferase/glycogen phosphorylase"/>
    <property type="match status" value="1"/>
</dbReference>
<sequence length="401" mass="45791">MTTYINSSTIDSYKKNHQVPIRILHVIGGMVRGGIETWLMHILRHIDRDRFQMDFLVHTTDPCAYDDEIRRLGSQIIPCPLQPWRPWDYAANFRQILREFGPYDIVHSHLHHFSGYTLRLARLSGVPICIAHSHNDISAEHAKSGLYRRWYCSVMKSWIAENATLGLGCSRKAVADLFGSQWQADPRWQLLYYGIDLEPFQNPVDPVAVRSEFNIPADAFVIGHVGRFHPQKNHQFLIEIAAQVARREPKMYLLLLGEGYLQPEILRQVLQMGLGDRVIFAGSRSDIPRLMLGAMDVFLLPSLHEGLPLVLLEAQAAELPCIISDDITQEVDIIQPLIHRLSILQSASEWAETLLAQRKAVFNITSYHALELIKQSPLSIETSVQNLQRMYQTQLACEVMV</sequence>
<dbReference type="Pfam" id="PF00534">
    <property type="entry name" value="Glycos_transf_1"/>
    <property type="match status" value="1"/>
</dbReference>
<dbReference type="KEGG" id="ttq:NIES37_45930"/>
<evidence type="ECO:0000313" key="4">
    <source>
        <dbReference type="Proteomes" id="UP000218785"/>
    </source>
</evidence>
<dbReference type="InterPro" id="IPR050194">
    <property type="entry name" value="Glycosyltransferase_grp1"/>
</dbReference>
<dbReference type="EMBL" id="AP018248">
    <property type="protein sequence ID" value="BAZ00598.1"/>
    <property type="molecule type" value="Genomic_DNA"/>
</dbReference>
<dbReference type="InterPro" id="IPR028098">
    <property type="entry name" value="Glyco_trans_4-like_N"/>
</dbReference>
<gene>
    <name evidence="3" type="ORF">NIES37_45930</name>
</gene>
<protein>
    <submittedName>
        <fullName evidence="3">Group 1 glycosyl transferase</fullName>
    </submittedName>
</protein>
<evidence type="ECO:0000259" key="1">
    <source>
        <dbReference type="Pfam" id="PF00534"/>
    </source>
</evidence>
<dbReference type="AlphaFoldDB" id="A0A1Z4N4F5"/>
<keyword evidence="3" id="KW-0808">Transferase</keyword>
<dbReference type="RefSeq" id="WP_096579600.1">
    <property type="nucleotide sequence ID" value="NZ_CAWNJS010000001.1"/>
</dbReference>